<sequence length="802" mass="92049">MLESDTPKKKKLQEQINAQVARELEEQQKKEDMRMNEQIARDAKDNYSKVYKFQSQQRRPVTNKQKREYYMAVIKSNLRWRFKDFKGMTFEEIEAKFAEIWKQVEDFIPMGSKEETERLKRKGLNLEKEQVKKQKSSEEAPKTETSTEEFTEEKMKEMMQLVQVEDVYVQALQVKHPIIDWKVHTEGQRSYWQIIRLGGSSACYKFFVVLLKQPDREDLNQLWALVKEYLSIRPATCEKEMELWVELKRMYEPDPEDQLWTMTQDFMHAPVEWKLYDLSGVHHLTAKDREIFMLVEKDYPLRKGLALVMISYKLQVENYSQMAEDLIRKIYNIANTPRQQDPDLSFQHRPDAESRGGGTGGRENSKVEGSNEGIEGVNGNAEGANGGASDFSTIIAQQLQDFLPVMLAQVGNQGNVGNQNRNVVNENVQENVRNVLVNGNHHEMQKLETELWNHAMVEDSHVVYPDTFHKLARIVAATEPKTMQKAMQNSGALTDEAIRNGSVKKVKKRGNVGEPSKDKNGRDDNKRTRTGNVFATTVSLVGRENTGTWPKSVPRNVNPVNARNPPVRTCYECASTDHGQGRENQGNEDRGRAFMLGAEEARQDPNIMTGFRYEIEIASGQLVQIDKVIKGCKLEIEGRVFEIDLIPFGHGSFNVIIVRVLREKPDEKMRQLKSAKTKDKKQRKIVVVRDFPEVFPDDLSVLPPTQELKFQIKLIPGAVTVAMSPYCLAPFELEELLGQLKELLDKGFHLTKLITLGSTGVVCEKEGWIDDLFDQLQGSQIFSKMDLRSGHHQLRVNEDNIL</sequence>
<proteinExistence type="predicted"/>
<dbReference type="Gene3D" id="3.30.70.270">
    <property type="match status" value="1"/>
</dbReference>
<name>A0A6L2MM79_TANCI</name>
<feature type="region of interest" description="Disordered" evidence="2">
    <location>
        <begin position="338"/>
        <end position="385"/>
    </location>
</feature>
<evidence type="ECO:0000256" key="2">
    <source>
        <dbReference type="SAM" id="MobiDB-lite"/>
    </source>
</evidence>
<protein>
    <recommendedName>
        <fullName evidence="4">Reverse transcriptase domain-containing protein</fullName>
    </recommendedName>
</protein>
<dbReference type="InterPro" id="IPR032567">
    <property type="entry name" value="RTL1-rel"/>
</dbReference>
<feature type="region of interest" description="Disordered" evidence="2">
    <location>
        <begin position="127"/>
        <end position="149"/>
    </location>
</feature>
<dbReference type="SUPFAM" id="SSF56672">
    <property type="entry name" value="DNA/RNA polymerases"/>
    <property type="match status" value="1"/>
</dbReference>
<comment type="caution">
    <text evidence="3">The sequence shown here is derived from an EMBL/GenBank/DDBJ whole genome shotgun (WGS) entry which is preliminary data.</text>
</comment>
<dbReference type="EMBL" id="BKCJ010007023">
    <property type="protein sequence ID" value="GEU75141.1"/>
    <property type="molecule type" value="Genomic_DNA"/>
</dbReference>
<organism evidence="3">
    <name type="scientific">Tanacetum cinerariifolium</name>
    <name type="common">Dalmatian daisy</name>
    <name type="synonym">Chrysanthemum cinerariifolium</name>
    <dbReference type="NCBI Taxonomy" id="118510"/>
    <lineage>
        <taxon>Eukaryota</taxon>
        <taxon>Viridiplantae</taxon>
        <taxon>Streptophyta</taxon>
        <taxon>Embryophyta</taxon>
        <taxon>Tracheophyta</taxon>
        <taxon>Spermatophyta</taxon>
        <taxon>Magnoliopsida</taxon>
        <taxon>eudicotyledons</taxon>
        <taxon>Gunneridae</taxon>
        <taxon>Pentapetalae</taxon>
        <taxon>asterids</taxon>
        <taxon>campanulids</taxon>
        <taxon>Asterales</taxon>
        <taxon>Asteraceae</taxon>
        <taxon>Asteroideae</taxon>
        <taxon>Anthemideae</taxon>
        <taxon>Anthemidinae</taxon>
        <taxon>Tanacetum</taxon>
    </lineage>
</organism>
<evidence type="ECO:0000256" key="1">
    <source>
        <dbReference type="SAM" id="Coils"/>
    </source>
</evidence>
<feature type="compositionally biased region" description="Basic and acidic residues" evidence="2">
    <location>
        <begin position="127"/>
        <end position="142"/>
    </location>
</feature>
<dbReference type="PANTHER" id="PTHR15503:SF45">
    <property type="entry name" value="RNA-DIRECTED DNA POLYMERASE HOMOLOG"/>
    <property type="match status" value="1"/>
</dbReference>
<reference evidence="3" key="1">
    <citation type="journal article" date="2019" name="Sci. Rep.">
        <title>Draft genome of Tanacetum cinerariifolium, the natural source of mosquito coil.</title>
        <authorList>
            <person name="Yamashiro T."/>
            <person name="Shiraishi A."/>
            <person name="Satake H."/>
            <person name="Nakayama K."/>
        </authorList>
    </citation>
    <scope>NUCLEOTIDE SEQUENCE</scope>
</reference>
<feature type="compositionally biased region" description="Basic and acidic residues" evidence="2">
    <location>
        <begin position="515"/>
        <end position="527"/>
    </location>
</feature>
<evidence type="ECO:0000313" key="3">
    <source>
        <dbReference type="EMBL" id="GEU75141.1"/>
    </source>
</evidence>
<feature type="compositionally biased region" description="Low complexity" evidence="2">
    <location>
        <begin position="371"/>
        <end position="383"/>
    </location>
</feature>
<dbReference type="InterPro" id="IPR043128">
    <property type="entry name" value="Rev_trsase/Diguanyl_cyclase"/>
</dbReference>
<keyword evidence="1" id="KW-0175">Coiled coil</keyword>
<feature type="coiled-coil region" evidence="1">
    <location>
        <begin position="10"/>
        <end position="41"/>
    </location>
</feature>
<dbReference type="PANTHER" id="PTHR15503">
    <property type="entry name" value="LDOC1 RELATED"/>
    <property type="match status" value="1"/>
</dbReference>
<evidence type="ECO:0008006" key="4">
    <source>
        <dbReference type="Google" id="ProtNLM"/>
    </source>
</evidence>
<dbReference type="AlphaFoldDB" id="A0A6L2MM79"/>
<accession>A0A6L2MM79</accession>
<feature type="region of interest" description="Disordered" evidence="2">
    <location>
        <begin position="486"/>
        <end position="531"/>
    </location>
</feature>
<gene>
    <name evidence="3" type="ORF">Tci_047119</name>
</gene>
<dbReference type="InterPro" id="IPR043502">
    <property type="entry name" value="DNA/RNA_pol_sf"/>
</dbReference>